<accession>A0ABX1WN98</accession>
<comment type="caution">
    <text evidence="1">The sequence shown here is derived from an EMBL/GenBank/DDBJ whole genome shotgun (WGS) entry which is preliminary data.</text>
</comment>
<proteinExistence type="predicted"/>
<dbReference type="RefSeq" id="WP_171623317.1">
    <property type="nucleotide sequence ID" value="NZ_JABFOQ010000021.1"/>
</dbReference>
<evidence type="ECO:0000313" key="2">
    <source>
        <dbReference type="Proteomes" id="UP000580344"/>
    </source>
</evidence>
<sequence>MRITIISYDNWGLNQKLVDHLQQQNKHEVTHINFHSFQFNYSNFLQRIYNVILKTFFKKNLKHIFYGKEILKRLNHHEQQDLIITIKGDFIDPEYVQKIKTYSKKNVAFFNDSAKRCPKIKRVCHLFDQSYSFEKDDCKNLGMSFLTNWIFTTPDINKEYLYQISNVSSMDNRFRTLDSISTQLKKMSIKYKFIVLKNKKDYKSNSLEITTKKLSLEDINKLNQESQTLLDINRAHQSGLSFRVFECLGYNKKLITTNEDVKNYDFYNPANILIIDKNNPIIDADFFDKNYEPISENIYFKYTIDGWFEKISK</sequence>
<name>A0ABX1WN98_9FLAO</name>
<evidence type="ECO:0000313" key="1">
    <source>
        <dbReference type="EMBL" id="NOJ76021.1"/>
    </source>
</evidence>
<dbReference type="EMBL" id="JABFOQ010000021">
    <property type="protein sequence ID" value="NOJ76021.1"/>
    <property type="molecule type" value="Genomic_DNA"/>
</dbReference>
<protein>
    <recommendedName>
        <fullName evidence="3">Polysaccharide pyruvyl transferase family protein</fullName>
    </recommendedName>
</protein>
<evidence type="ECO:0008006" key="3">
    <source>
        <dbReference type="Google" id="ProtNLM"/>
    </source>
</evidence>
<organism evidence="1 2">
    <name type="scientific">Empedobacter stercoris</name>
    <dbReference type="NCBI Taxonomy" id="1628248"/>
    <lineage>
        <taxon>Bacteria</taxon>
        <taxon>Pseudomonadati</taxon>
        <taxon>Bacteroidota</taxon>
        <taxon>Flavobacteriia</taxon>
        <taxon>Flavobacteriales</taxon>
        <taxon>Weeksellaceae</taxon>
        <taxon>Empedobacter</taxon>
    </lineage>
</organism>
<gene>
    <name evidence="1" type="ORF">HMH06_09305</name>
</gene>
<dbReference type="Proteomes" id="UP000580344">
    <property type="component" value="Unassembled WGS sequence"/>
</dbReference>
<keyword evidence="2" id="KW-1185">Reference proteome</keyword>
<reference evidence="1 2" key="1">
    <citation type="submission" date="2020-05" db="EMBL/GenBank/DDBJ databases">
        <title>Tigecycline resistant gene in Empedobacter stercoris.</title>
        <authorList>
            <person name="Chen Y."/>
            <person name="Cheng Y."/>
            <person name="Zhou K."/>
        </authorList>
    </citation>
    <scope>NUCLEOTIDE SEQUENCE [LARGE SCALE GENOMIC DNA]</scope>
    <source>
        <strain evidence="1 2">ES202</strain>
    </source>
</reference>